<reference evidence="1" key="1">
    <citation type="submission" date="2016-10" db="EMBL/GenBank/DDBJ databases">
        <title>Sequence of Gallionella enrichment culture.</title>
        <authorList>
            <person name="Poehlein A."/>
            <person name="Muehling M."/>
            <person name="Daniel R."/>
        </authorList>
    </citation>
    <scope>NUCLEOTIDE SEQUENCE</scope>
</reference>
<evidence type="ECO:0000313" key="1">
    <source>
        <dbReference type="EMBL" id="OIQ73212.1"/>
    </source>
</evidence>
<name>A0A1J5Q028_9ZZZZ</name>
<comment type="caution">
    <text evidence="1">The sequence shown here is derived from an EMBL/GenBank/DDBJ whole genome shotgun (WGS) entry which is preliminary data.</text>
</comment>
<sequence>MGAPQHAAEPLAHCCAESAQQIEPDQAAIGIVVIVAGGIGAEQSVRAGFDDGETIVDGDDEQHVVHRHAGWPGTLGQGDVTGLDVAQFGLQIPQTVVSCIALDTDAAAVNQVAGDGVRGGSGVAHGEFYFDRAQDSV</sequence>
<accession>A0A1J5Q028</accession>
<dbReference type="AlphaFoldDB" id="A0A1J5Q028"/>
<protein>
    <submittedName>
        <fullName evidence="1">Uncharacterized protein</fullName>
    </submittedName>
</protein>
<organism evidence="1">
    <name type="scientific">mine drainage metagenome</name>
    <dbReference type="NCBI Taxonomy" id="410659"/>
    <lineage>
        <taxon>unclassified sequences</taxon>
        <taxon>metagenomes</taxon>
        <taxon>ecological metagenomes</taxon>
    </lineage>
</organism>
<gene>
    <name evidence="1" type="ORF">GALL_451500</name>
</gene>
<dbReference type="EMBL" id="MLJW01002956">
    <property type="protein sequence ID" value="OIQ73212.1"/>
    <property type="molecule type" value="Genomic_DNA"/>
</dbReference>
<proteinExistence type="predicted"/>